<evidence type="ECO:0000313" key="2">
    <source>
        <dbReference type="EMBL" id="KAJ6648304.1"/>
    </source>
</evidence>
<name>A0A9Q0NF51_9DIPT</name>
<gene>
    <name evidence="2" type="ORF">Bhyg_03532</name>
</gene>
<feature type="region of interest" description="Disordered" evidence="1">
    <location>
        <begin position="40"/>
        <end position="116"/>
    </location>
</feature>
<proteinExistence type="predicted"/>
<dbReference type="Proteomes" id="UP001151699">
    <property type="component" value="Chromosome A"/>
</dbReference>
<evidence type="ECO:0000313" key="3">
    <source>
        <dbReference type="Proteomes" id="UP001151699"/>
    </source>
</evidence>
<feature type="non-terminal residue" evidence="2">
    <location>
        <position position="1"/>
    </location>
</feature>
<keyword evidence="3" id="KW-1185">Reference proteome</keyword>
<sequence>METKNSALKTNMTVMVKLTKFDLDDSIPYFEGKLQEILRKDQKENSMDSGVSTTDSATIQPDANRKGHSDIKAKVKQEPVSSIEESSSSSEDSTSATKTKNLLVPKKEKATSSSSS</sequence>
<dbReference type="AlphaFoldDB" id="A0A9Q0NF51"/>
<organism evidence="2 3">
    <name type="scientific">Pseudolycoriella hygida</name>
    <dbReference type="NCBI Taxonomy" id="35572"/>
    <lineage>
        <taxon>Eukaryota</taxon>
        <taxon>Metazoa</taxon>
        <taxon>Ecdysozoa</taxon>
        <taxon>Arthropoda</taxon>
        <taxon>Hexapoda</taxon>
        <taxon>Insecta</taxon>
        <taxon>Pterygota</taxon>
        <taxon>Neoptera</taxon>
        <taxon>Endopterygota</taxon>
        <taxon>Diptera</taxon>
        <taxon>Nematocera</taxon>
        <taxon>Sciaroidea</taxon>
        <taxon>Sciaridae</taxon>
        <taxon>Pseudolycoriella</taxon>
    </lineage>
</organism>
<accession>A0A9Q0NF51</accession>
<dbReference type="OrthoDB" id="10250504at2759"/>
<reference evidence="2" key="1">
    <citation type="submission" date="2022-07" db="EMBL/GenBank/DDBJ databases">
        <authorList>
            <person name="Trinca V."/>
            <person name="Uliana J.V.C."/>
            <person name="Torres T.T."/>
            <person name="Ward R.J."/>
            <person name="Monesi N."/>
        </authorList>
    </citation>
    <scope>NUCLEOTIDE SEQUENCE</scope>
    <source>
        <strain evidence="2">HSMRA1968</strain>
        <tissue evidence="2">Whole embryos</tissue>
    </source>
</reference>
<feature type="compositionally biased region" description="Polar residues" evidence="1">
    <location>
        <begin position="47"/>
        <end position="61"/>
    </location>
</feature>
<evidence type="ECO:0000256" key="1">
    <source>
        <dbReference type="SAM" id="MobiDB-lite"/>
    </source>
</evidence>
<comment type="caution">
    <text evidence="2">The sequence shown here is derived from an EMBL/GenBank/DDBJ whole genome shotgun (WGS) entry which is preliminary data.</text>
</comment>
<feature type="compositionally biased region" description="Basic and acidic residues" evidence="1">
    <location>
        <begin position="63"/>
        <end position="77"/>
    </location>
</feature>
<dbReference type="EMBL" id="WJQU01000001">
    <property type="protein sequence ID" value="KAJ6648304.1"/>
    <property type="molecule type" value="Genomic_DNA"/>
</dbReference>
<protein>
    <submittedName>
        <fullName evidence="2">Uncharacterized protein</fullName>
    </submittedName>
</protein>
<feature type="compositionally biased region" description="Low complexity" evidence="1">
    <location>
        <begin position="81"/>
        <end position="95"/>
    </location>
</feature>